<dbReference type="SUPFAM" id="SSF55729">
    <property type="entry name" value="Acyl-CoA N-acyltransferases (Nat)"/>
    <property type="match status" value="1"/>
</dbReference>
<sequence length="343" mass="39253">MSSYTIQLTDKAKWKELVDRSISYDFHHCHSYHELEHSGTPFLFVVANEADDFIAFPLVKRPIPGTQYYDCTSVYGYAGPISSKPPESLPPQLLIDFQEELKVFVSKEKIVAAFTRMHPIIEQDSFLDPLGKVIQLNKTVAIDLSLPVDLQRQQYRKAFKYRLNVLRRSGYTVKKADTASEIKAFVDIYTQTMDRVNAQESYYFDEDYFRNFLNSEDFTSFLLLAYKDGEVAAGAIFTATRNIMQYHLAGTSETYILDAPMKLVIDEARLIGSEMGLQYLHLGGGVGGSDDDSLFLFKAGFSDLNFTYRVWQLVANQPVYEELVAQKQKEKTLNPNYFPLYRG</sequence>
<evidence type="ECO:0000313" key="3">
    <source>
        <dbReference type="Proteomes" id="UP000248745"/>
    </source>
</evidence>
<keyword evidence="3" id="KW-1185">Reference proteome</keyword>
<evidence type="ECO:0000313" key="2">
    <source>
        <dbReference type="EMBL" id="PZF74037.1"/>
    </source>
</evidence>
<dbReference type="EMBL" id="QKTW01000007">
    <property type="protein sequence ID" value="PZF74037.1"/>
    <property type="molecule type" value="Genomic_DNA"/>
</dbReference>
<gene>
    <name evidence="2" type="ORF">DN068_04915</name>
</gene>
<feature type="domain" description="BioF2-like acetyltransferase" evidence="1">
    <location>
        <begin position="154"/>
        <end position="285"/>
    </location>
</feature>
<keyword evidence="2" id="KW-0808">Transferase</keyword>
<dbReference type="AlphaFoldDB" id="A0A2W2BDS9"/>
<reference evidence="2 3" key="1">
    <citation type="submission" date="2018-06" db="EMBL/GenBank/DDBJ databases">
        <title>Mucibacter soli gen. nov., sp. nov., a new member of the family Chitinophagaceae producing mucin.</title>
        <authorList>
            <person name="Kim M.-K."/>
            <person name="Park S."/>
            <person name="Kim T.-S."/>
            <person name="Joung Y."/>
            <person name="Han J.-H."/>
            <person name="Kim S.B."/>
        </authorList>
    </citation>
    <scope>NUCLEOTIDE SEQUENCE [LARGE SCALE GENOMIC DNA]</scope>
    <source>
        <strain evidence="2 3">R1-15</strain>
    </source>
</reference>
<comment type="caution">
    <text evidence="2">The sequence shown here is derived from an EMBL/GenBank/DDBJ whole genome shotgun (WGS) entry which is preliminary data.</text>
</comment>
<name>A0A2W2BDS9_9BACT</name>
<protein>
    <submittedName>
        <fullName evidence="2">GNAT family N-acetyltransferase</fullName>
    </submittedName>
</protein>
<dbReference type="GO" id="GO:0016740">
    <property type="term" value="F:transferase activity"/>
    <property type="evidence" value="ECO:0007669"/>
    <property type="project" value="UniProtKB-KW"/>
</dbReference>
<accession>A0A2W2BDS9</accession>
<dbReference type="InterPro" id="IPR050644">
    <property type="entry name" value="PG_Glycine_Bridge_Synth"/>
</dbReference>
<dbReference type="OrthoDB" id="9785911at2"/>
<evidence type="ECO:0000259" key="1">
    <source>
        <dbReference type="Pfam" id="PF13480"/>
    </source>
</evidence>
<dbReference type="InterPro" id="IPR038740">
    <property type="entry name" value="BioF2-like_GNAT_dom"/>
</dbReference>
<dbReference type="PANTHER" id="PTHR36174:SF1">
    <property type="entry name" value="LIPID II:GLYCINE GLYCYLTRANSFERASE"/>
    <property type="match status" value="1"/>
</dbReference>
<dbReference type="Pfam" id="PF13480">
    <property type="entry name" value="Acetyltransf_6"/>
    <property type="match status" value="1"/>
</dbReference>
<dbReference type="Proteomes" id="UP000248745">
    <property type="component" value="Unassembled WGS sequence"/>
</dbReference>
<dbReference type="RefSeq" id="WP_110997779.1">
    <property type="nucleotide sequence ID" value="NZ_QKTW01000007.1"/>
</dbReference>
<proteinExistence type="predicted"/>
<organism evidence="2 3">
    <name type="scientific">Taibaiella soli</name>
    <dbReference type="NCBI Taxonomy" id="1649169"/>
    <lineage>
        <taxon>Bacteria</taxon>
        <taxon>Pseudomonadati</taxon>
        <taxon>Bacteroidota</taxon>
        <taxon>Chitinophagia</taxon>
        <taxon>Chitinophagales</taxon>
        <taxon>Chitinophagaceae</taxon>
        <taxon>Taibaiella</taxon>
    </lineage>
</organism>
<dbReference type="InterPro" id="IPR016181">
    <property type="entry name" value="Acyl_CoA_acyltransferase"/>
</dbReference>
<dbReference type="PANTHER" id="PTHR36174">
    <property type="entry name" value="LIPID II:GLYCINE GLYCYLTRANSFERASE"/>
    <property type="match status" value="1"/>
</dbReference>
<dbReference type="Gene3D" id="3.40.630.30">
    <property type="match status" value="1"/>
</dbReference>